<reference evidence="1 2" key="1">
    <citation type="submission" date="2019-10" db="EMBL/GenBank/DDBJ databases">
        <title>Genomic and transcriptomic insights into the perfect genentic adaptation of a filamentous nitrogen-fixing cyanobacterium to rice fields.</title>
        <authorList>
            <person name="Chen Z."/>
        </authorList>
    </citation>
    <scope>NUCLEOTIDE SEQUENCE [LARGE SCALE GENOMIC DNA]</scope>
    <source>
        <strain evidence="1">CCNUC1</strain>
    </source>
</reference>
<dbReference type="KEGG" id="nsh:GXM_00187"/>
<evidence type="ECO:0000313" key="2">
    <source>
        <dbReference type="Proteomes" id="UP000326678"/>
    </source>
</evidence>
<organism evidence="1 2">
    <name type="scientific">Nostoc sphaeroides CCNUC1</name>
    <dbReference type="NCBI Taxonomy" id="2653204"/>
    <lineage>
        <taxon>Bacteria</taxon>
        <taxon>Bacillati</taxon>
        <taxon>Cyanobacteriota</taxon>
        <taxon>Cyanophyceae</taxon>
        <taxon>Nostocales</taxon>
        <taxon>Nostocaceae</taxon>
        <taxon>Nostoc</taxon>
    </lineage>
</organism>
<sequence>MTIPGSSRHRIWGVGRDAINRFCTREWGDVVRLRSPTGR</sequence>
<gene>
    <name evidence="1" type="ORF">GXM_00187</name>
</gene>
<keyword evidence="2" id="KW-1185">Reference proteome</keyword>
<protein>
    <submittedName>
        <fullName evidence="1">Uncharacterized protein</fullName>
    </submittedName>
</protein>
<evidence type="ECO:0000313" key="1">
    <source>
        <dbReference type="EMBL" id="QFS42714.1"/>
    </source>
</evidence>
<dbReference type="AlphaFoldDB" id="A0A5P8VR05"/>
<accession>A0A5P8VR05</accession>
<proteinExistence type="predicted"/>
<name>A0A5P8VR05_9NOSO</name>
<dbReference type="EMBL" id="CP045226">
    <property type="protein sequence ID" value="QFS42714.1"/>
    <property type="molecule type" value="Genomic_DNA"/>
</dbReference>
<dbReference type="Proteomes" id="UP000326678">
    <property type="component" value="Chromosome Gxm1"/>
</dbReference>